<evidence type="ECO:0000256" key="1">
    <source>
        <dbReference type="SAM" id="Phobius"/>
    </source>
</evidence>
<dbReference type="OrthoDB" id="3563599at2759"/>
<keyword evidence="1" id="KW-0472">Membrane</keyword>
<sequence length="103" mass="11902">MVIEKYRITAENIYNFDEKGFLMGYGRSLKRIMTRATLESGRISKSKQDRSREFISILACISVIGKWILPLLIYQGESGDLMSTWVNEVTTDSKAYFTVSYNR</sequence>
<dbReference type="Proteomes" id="UP000235371">
    <property type="component" value="Unassembled WGS sequence"/>
</dbReference>
<keyword evidence="3" id="KW-1185">Reference proteome</keyword>
<keyword evidence="1" id="KW-1133">Transmembrane helix</keyword>
<dbReference type="InParanoid" id="A0A2J6ST39"/>
<reference evidence="2 3" key="1">
    <citation type="submission" date="2016-04" db="EMBL/GenBank/DDBJ databases">
        <title>A degradative enzymes factory behind the ericoid mycorrhizal symbiosis.</title>
        <authorList>
            <consortium name="DOE Joint Genome Institute"/>
            <person name="Martino E."/>
            <person name="Morin E."/>
            <person name="Grelet G."/>
            <person name="Kuo A."/>
            <person name="Kohler A."/>
            <person name="Daghino S."/>
            <person name="Barry K."/>
            <person name="Choi C."/>
            <person name="Cichocki N."/>
            <person name="Clum A."/>
            <person name="Copeland A."/>
            <person name="Hainaut M."/>
            <person name="Haridas S."/>
            <person name="Labutti K."/>
            <person name="Lindquist E."/>
            <person name="Lipzen A."/>
            <person name="Khouja H.-R."/>
            <person name="Murat C."/>
            <person name="Ohm R."/>
            <person name="Olson A."/>
            <person name="Spatafora J."/>
            <person name="Veneault-Fourrey C."/>
            <person name="Henrissat B."/>
            <person name="Grigoriev I."/>
            <person name="Martin F."/>
            <person name="Perotto S."/>
        </authorList>
    </citation>
    <scope>NUCLEOTIDE SEQUENCE [LARGE SCALE GENOMIC DNA]</scope>
    <source>
        <strain evidence="2 3">E</strain>
    </source>
</reference>
<dbReference type="RefSeq" id="XP_024730824.1">
    <property type="nucleotide sequence ID" value="XM_024870460.1"/>
</dbReference>
<evidence type="ECO:0008006" key="4">
    <source>
        <dbReference type="Google" id="ProtNLM"/>
    </source>
</evidence>
<accession>A0A2J6ST39</accession>
<gene>
    <name evidence="2" type="ORF">K444DRAFT_132070</name>
</gene>
<proteinExistence type="predicted"/>
<feature type="transmembrane region" description="Helical" evidence="1">
    <location>
        <begin position="54"/>
        <end position="74"/>
    </location>
</feature>
<protein>
    <recommendedName>
        <fullName evidence="4">DDE-1 domain-containing protein</fullName>
    </recommendedName>
</protein>
<dbReference type="EMBL" id="KZ613866">
    <property type="protein sequence ID" value="PMD53920.1"/>
    <property type="molecule type" value="Genomic_DNA"/>
</dbReference>
<name>A0A2J6ST39_9HELO</name>
<evidence type="ECO:0000313" key="3">
    <source>
        <dbReference type="Proteomes" id="UP000235371"/>
    </source>
</evidence>
<keyword evidence="1" id="KW-0812">Transmembrane</keyword>
<organism evidence="2 3">
    <name type="scientific">Hyaloscypha bicolor E</name>
    <dbReference type="NCBI Taxonomy" id="1095630"/>
    <lineage>
        <taxon>Eukaryota</taxon>
        <taxon>Fungi</taxon>
        <taxon>Dikarya</taxon>
        <taxon>Ascomycota</taxon>
        <taxon>Pezizomycotina</taxon>
        <taxon>Leotiomycetes</taxon>
        <taxon>Helotiales</taxon>
        <taxon>Hyaloscyphaceae</taxon>
        <taxon>Hyaloscypha</taxon>
        <taxon>Hyaloscypha bicolor</taxon>
    </lineage>
</organism>
<dbReference type="GeneID" id="36578542"/>
<evidence type="ECO:0000313" key="2">
    <source>
        <dbReference type="EMBL" id="PMD53920.1"/>
    </source>
</evidence>
<dbReference type="AlphaFoldDB" id="A0A2J6ST39"/>